<evidence type="ECO:0000313" key="1">
    <source>
        <dbReference type="EMBL" id="KAE8358621.1"/>
    </source>
</evidence>
<dbReference type="GeneID" id="43653427"/>
<accession>A0A5N6ZLY3</accession>
<sequence>MRARMSMMILLWRIFWLNDWYLCHLLSCILVEFCFIPVVEIEVTISYVTSRIKFSQL</sequence>
<dbReference type="EMBL" id="ML737881">
    <property type="protein sequence ID" value="KAE8358621.1"/>
    <property type="molecule type" value="Genomic_DNA"/>
</dbReference>
<protein>
    <submittedName>
        <fullName evidence="1">Uncharacterized protein</fullName>
    </submittedName>
</protein>
<dbReference type="AlphaFoldDB" id="A0A5N6ZLY3"/>
<name>A0A5N6ZLY3_9EURO</name>
<evidence type="ECO:0000313" key="2">
    <source>
        <dbReference type="Proteomes" id="UP000326268"/>
    </source>
</evidence>
<dbReference type="Proteomes" id="UP000326268">
    <property type="component" value="Unassembled WGS sequence"/>
</dbReference>
<organism evidence="1 2">
    <name type="scientific">Aspergillus caelatus</name>
    <dbReference type="NCBI Taxonomy" id="61420"/>
    <lineage>
        <taxon>Eukaryota</taxon>
        <taxon>Fungi</taxon>
        <taxon>Dikarya</taxon>
        <taxon>Ascomycota</taxon>
        <taxon>Pezizomycotina</taxon>
        <taxon>Eurotiomycetes</taxon>
        <taxon>Eurotiomycetidae</taxon>
        <taxon>Eurotiales</taxon>
        <taxon>Aspergillaceae</taxon>
        <taxon>Aspergillus</taxon>
        <taxon>Aspergillus subgen. Circumdati</taxon>
    </lineage>
</organism>
<proteinExistence type="predicted"/>
<reference evidence="1 2" key="1">
    <citation type="submission" date="2019-04" db="EMBL/GenBank/DDBJ databases">
        <title>Friends and foes A comparative genomics studyof 23 Aspergillus species from section Flavi.</title>
        <authorList>
            <consortium name="DOE Joint Genome Institute"/>
            <person name="Kjaerbolling I."/>
            <person name="Vesth T."/>
            <person name="Frisvad J.C."/>
            <person name="Nybo J.L."/>
            <person name="Theobald S."/>
            <person name="Kildgaard S."/>
            <person name="Isbrandt T."/>
            <person name="Kuo A."/>
            <person name="Sato A."/>
            <person name="Lyhne E.K."/>
            <person name="Kogle M.E."/>
            <person name="Wiebenga A."/>
            <person name="Kun R.S."/>
            <person name="Lubbers R.J."/>
            <person name="Makela M.R."/>
            <person name="Barry K."/>
            <person name="Chovatia M."/>
            <person name="Clum A."/>
            <person name="Daum C."/>
            <person name="Haridas S."/>
            <person name="He G."/>
            <person name="LaButti K."/>
            <person name="Lipzen A."/>
            <person name="Mondo S."/>
            <person name="Riley R."/>
            <person name="Salamov A."/>
            <person name="Simmons B.A."/>
            <person name="Magnuson J.K."/>
            <person name="Henrissat B."/>
            <person name="Mortensen U.H."/>
            <person name="Larsen T.O."/>
            <person name="Devries R.P."/>
            <person name="Grigoriev I.V."/>
            <person name="Machida M."/>
            <person name="Baker S.E."/>
            <person name="Andersen M.R."/>
        </authorList>
    </citation>
    <scope>NUCLEOTIDE SEQUENCE [LARGE SCALE GENOMIC DNA]</scope>
    <source>
        <strain evidence="1 2">CBS 763.97</strain>
    </source>
</reference>
<dbReference type="RefSeq" id="XP_031921702.1">
    <property type="nucleotide sequence ID" value="XM_032068981.1"/>
</dbReference>
<keyword evidence="2" id="KW-1185">Reference proteome</keyword>
<gene>
    <name evidence="1" type="ORF">BDV27DRAFT_137426</name>
</gene>